<evidence type="ECO:0000256" key="1">
    <source>
        <dbReference type="SAM" id="MobiDB-lite"/>
    </source>
</evidence>
<dbReference type="EMBL" id="HAEH01017196">
    <property type="protein sequence ID" value="SBS05738.1"/>
    <property type="molecule type" value="Transcribed_RNA"/>
</dbReference>
<feature type="non-terminal residue" evidence="2">
    <location>
        <position position="105"/>
    </location>
</feature>
<feature type="non-terminal residue" evidence="2">
    <location>
        <position position="1"/>
    </location>
</feature>
<sequence>SRVCEPLVTDPSLAWCLERKIPVGRRPFSQAGRRGSSFSGDEEQSPPSYQGSSRPQTHLHHTHKPGNITLKTGTGRRSPTRDRLAGVQGSMCDSSSTSTTTSCMS</sequence>
<protein>
    <submittedName>
        <fullName evidence="2">Mbt domain containing 1</fullName>
    </submittedName>
</protein>
<organism evidence="2">
    <name type="scientific">Nothobranchius rachovii</name>
    <name type="common">bluefin notho</name>
    <dbReference type="NCBI Taxonomy" id="451742"/>
    <lineage>
        <taxon>Eukaryota</taxon>
        <taxon>Metazoa</taxon>
        <taxon>Chordata</taxon>
        <taxon>Craniata</taxon>
        <taxon>Vertebrata</taxon>
        <taxon>Euteleostomi</taxon>
        <taxon>Actinopterygii</taxon>
        <taxon>Neopterygii</taxon>
        <taxon>Teleostei</taxon>
        <taxon>Neoteleostei</taxon>
        <taxon>Acanthomorphata</taxon>
        <taxon>Ovalentaria</taxon>
        <taxon>Atherinomorphae</taxon>
        <taxon>Cyprinodontiformes</taxon>
        <taxon>Nothobranchiidae</taxon>
        <taxon>Nothobranchius</taxon>
    </lineage>
</organism>
<reference evidence="2" key="1">
    <citation type="submission" date="2016-05" db="EMBL/GenBank/DDBJ databases">
        <authorList>
            <person name="Lavstsen T."/>
            <person name="Jespersen J.S."/>
        </authorList>
    </citation>
    <scope>NUCLEOTIDE SEQUENCE</scope>
    <source>
        <tissue evidence="2">Brain</tissue>
    </source>
</reference>
<feature type="region of interest" description="Disordered" evidence="1">
    <location>
        <begin position="24"/>
        <end position="105"/>
    </location>
</feature>
<proteinExistence type="predicted"/>
<accession>A0A1A8RK36</accession>
<evidence type="ECO:0000313" key="2">
    <source>
        <dbReference type="EMBL" id="SBS05738.1"/>
    </source>
</evidence>
<feature type="compositionally biased region" description="Polar residues" evidence="1">
    <location>
        <begin position="45"/>
        <end position="56"/>
    </location>
</feature>
<dbReference type="AlphaFoldDB" id="A0A1A8RK36"/>
<feature type="compositionally biased region" description="Low complexity" evidence="1">
    <location>
        <begin position="90"/>
        <end position="105"/>
    </location>
</feature>
<gene>
    <name evidence="2" type="primary">MBTD1</name>
</gene>
<name>A0A1A8RK36_9TELE</name>
<reference evidence="2" key="2">
    <citation type="submission" date="2016-06" db="EMBL/GenBank/DDBJ databases">
        <title>The genome of a short-lived fish provides insights into sex chromosome evolution and the genetic control of aging.</title>
        <authorList>
            <person name="Reichwald K."/>
            <person name="Felder M."/>
            <person name="Petzold A."/>
            <person name="Koch P."/>
            <person name="Groth M."/>
            <person name="Platzer M."/>
        </authorList>
    </citation>
    <scope>NUCLEOTIDE SEQUENCE</scope>
    <source>
        <tissue evidence="2">Brain</tissue>
    </source>
</reference>